<feature type="region of interest" description="Disordered" evidence="1">
    <location>
        <begin position="28"/>
        <end position="78"/>
    </location>
</feature>
<feature type="compositionally biased region" description="Basic and acidic residues" evidence="1">
    <location>
        <begin position="34"/>
        <end position="54"/>
    </location>
</feature>
<reference evidence="3 4" key="1">
    <citation type="submission" date="2024-03" db="EMBL/GenBank/DDBJ databases">
        <title>Draft genome sequence of Pseudonocardia tropica JCM 19149.</title>
        <authorList>
            <person name="Butdee W."/>
            <person name="Duangmal K."/>
        </authorList>
    </citation>
    <scope>NUCLEOTIDE SEQUENCE [LARGE SCALE GENOMIC DNA]</scope>
    <source>
        <strain evidence="3 4">JCM 19149</strain>
    </source>
</reference>
<comment type="caution">
    <text evidence="3">The sequence shown here is derived from an EMBL/GenBank/DDBJ whole genome shotgun (WGS) entry which is preliminary data.</text>
</comment>
<evidence type="ECO:0000256" key="2">
    <source>
        <dbReference type="SAM" id="SignalP"/>
    </source>
</evidence>
<keyword evidence="2" id="KW-0732">Signal</keyword>
<feature type="chain" id="PRO_5046828651" evidence="2">
    <location>
        <begin position="28"/>
        <end position="111"/>
    </location>
</feature>
<keyword evidence="4" id="KW-1185">Reference proteome</keyword>
<accession>A0ABV1JS98</accession>
<organism evidence="3 4">
    <name type="scientific">Pseudonocardia tropica</name>
    <dbReference type="NCBI Taxonomy" id="681289"/>
    <lineage>
        <taxon>Bacteria</taxon>
        <taxon>Bacillati</taxon>
        <taxon>Actinomycetota</taxon>
        <taxon>Actinomycetes</taxon>
        <taxon>Pseudonocardiales</taxon>
        <taxon>Pseudonocardiaceae</taxon>
        <taxon>Pseudonocardia</taxon>
    </lineage>
</organism>
<feature type="compositionally biased region" description="Basic residues" evidence="1">
    <location>
        <begin position="55"/>
        <end position="73"/>
    </location>
</feature>
<dbReference type="Proteomes" id="UP001464923">
    <property type="component" value="Unassembled WGS sequence"/>
</dbReference>
<sequence length="111" mass="11499">MRKSVRGALVGAALLPLAVAAPAAAFAGTTGYDEGGKDKGHSKHDGDKDKDKDKGHHKKHGHHKKWDHKKHDDKKHDLALPAPLDSVVDLITGATGGGIPSAPSVPSLPVG</sequence>
<proteinExistence type="predicted"/>
<feature type="region of interest" description="Disordered" evidence="1">
    <location>
        <begin position="90"/>
        <end position="111"/>
    </location>
</feature>
<evidence type="ECO:0000256" key="1">
    <source>
        <dbReference type="SAM" id="MobiDB-lite"/>
    </source>
</evidence>
<evidence type="ECO:0000313" key="4">
    <source>
        <dbReference type="Proteomes" id="UP001464923"/>
    </source>
</evidence>
<name>A0ABV1JS98_9PSEU</name>
<dbReference type="EMBL" id="JBEDNP010000003">
    <property type="protein sequence ID" value="MEQ3538424.1"/>
    <property type="molecule type" value="Genomic_DNA"/>
</dbReference>
<dbReference type="RefSeq" id="WP_345642421.1">
    <property type="nucleotide sequence ID" value="NZ_BAABLY010000008.1"/>
</dbReference>
<gene>
    <name evidence="3" type="ORF">WHI96_06310</name>
</gene>
<protein>
    <submittedName>
        <fullName evidence="3">Uncharacterized protein</fullName>
    </submittedName>
</protein>
<feature type="signal peptide" evidence="2">
    <location>
        <begin position="1"/>
        <end position="27"/>
    </location>
</feature>
<evidence type="ECO:0000313" key="3">
    <source>
        <dbReference type="EMBL" id="MEQ3538424.1"/>
    </source>
</evidence>